<dbReference type="NCBIfam" id="TIGR01084">
    <property type="entry name" value="mutY"/>
    <property type="match status" value="1"/>
</dbReference>
<dbReference type="GO" id="GO:0046872">
    <property type="term" value="F:metal ion binding"/>
    <property type="evidence" value="ECO:0007669"/>
    <property type="project" value="UniProtKB-KW"/>
</dbReference>
<dbReference type="GO" id="GO:0032357">
    <property type="term" value="F:oxidized purine DNA binding"/>
    <property type="evidence" value="ECO:0007669"/>
    <property type="project" value="TreeGrafter"/>
</dbReference>
<dbReference type="PANTHER" id="PTHR42944">
    <property type="entry name" value="ADENINE DNA GLYCOSYLASE"/>
    <property type="match status" value="1"/>
</dbReference>
<dbReference type="InterPro" id="IPR023170">
    <property type="entry name" value="HhH_base_excis_C"/>
</dbReference>
<dbReference type="InterPro" id="IPR003651">
    <property type="entry name" value="Endonuclease3_FeS-loop_motif"/>
</dbReference>
<keyword evidence="7" id="KW-0004">4Fe-4S</keyword>
<dbReference type="SMART" id="SM00478">
    <property type="entry name" value="ENDO3c"/>
    <property type="match status" value="1"/>
</dbReference>
<feature type="domain" description="Nudix hydrolase" evidence="15">
    <location>
        <begin position="229"/>
        <end position="363"/>
    </location>
</feature>
<dbReference type="InterPro" id="IPR004036">
    <property type="entry name" value="Endonuclease-III-like_CS2"/>
</dbReference>
<dbReference type="PANTHER" id="PTHR42944:SF1">
    <property type="entry name" value="ADENINE DNA GLYCOSYLASE"/>
    <property type="match status" value="1"/>
</dbReference>
<evidence type="ECO:0000256" key="5">
    <source>
        <dbReference type="ARBA" id="ARBA00012045"/>
    </source>
</evidence>
<proteinExistence type="inferred from homology"/>
<dbReference type="InterPro" id="IPR015797">
    <property type="entry name" value="NUDIX_hydrolase-like_dom_sf"/>
</dbReference>
<sequence>MNDFVFENKQQVQQRLLDWFIRTDRQLPWRKTYDPYHVWISEIMLQQTQMERGIDYFNRWLLRFPDVHAVAAADEHEILKNWEGLGYYARARNLHAAAKIISWEYSGIIPCDPGELQGLPGIGPYTAAAVSSIACNTDIPVVDANVLRVYARIFDIDGQVKSGATRKKIEQLAREMLPKGRARQFNQALMDFGGLVCLPRNPDCSKCPIAFGCLAWQRGTVADRPVTTSTKKTILIEMATGVLESGGKLFIQQRKNEDIWGGLWEFPGGRLEEGEEPAETVVREYREETGFPVKVCNDITSVIHFYTRYKVVLHCYAVTLAGSEIQPRPQLTAAQDYRWVEAEELVGYAFPAGHRKLMEYIADYCPELLLEPCAGR</sequence>
<dbReference type="GO" id="GO:0035485">
    <property type="term" value="F:adenine/guanine mispair binding"/>
    <property type="evidence" value="ECO:0007669"/>
    <property type="project" value="TreeGrafter"/>
</dbReference>
<evidence type="ECO:0000256" key="3">
    <source>
        <dbReference type="ARBA" id="ARBA00002933"/>
    </source>
</evidence>
<dbReference type="GO" id="GO:0051539">
    <property type="term" value="F:4 iron, 4 sulfur cluster binding"/>
    <property type="evidence" value="ECO:0007669"/>
    <property type="project" value="UniProtKB-KW"/>
</dbReference>
<evidence type="ECO:0000256" key="4">
    <source>
        <dbReference type="ARBA" id="ARBA00008343"/>
    </source>
</evidence>
<dbReference type="Pfam" id="PF00633">
    <property type="entry name" value="HHH"/>
    <property type="match status" value="1"/>
</dbReference>
<protein>
    <recommendedName>
        <fullName evidence="6">Adenine DNA glycosylase</fullName>
        <ecNumber evidence="5">3.2.2.31</ecNumber>
    </recommendedName>
</protein>
<dbReference type="RefSeq" id="WP_073614797.1">
    <property type="nucleotide sequence ID" value="NZ_FRFE01000017.1"/>
</dbReference>
<dbReference type="SUPFAM" id="SSF48150">
    <property type="entry name" value="DNA-glycosylase"/>
    <property type="match status" value="1"/>
</dbReference>
<comment type="similarity">
    <text evidence="4">Belongs to the Nth/MutY family.</text>
</comment>
<keyword evidence="14" id="KW-0326">Glycosidase</keyword>
<dbReference type="GO" id="GO:0006284">
    <property type="term" value="P:base-excision repair"/>
    <property type="evidence" value="ECO:0007669"/>
    <property type="project" value="InterPro"/>
</dbReference>
<dbReference type="InterPro" id="IPR005760">
    <property type="entry name" value="A/G_AdeGlyc_MutY"/>
</dbReference>
<dbReference type="Pfam" id="PF14815">
    <property type="entry name" value="NUDIX_4"/>
    <property type="match status" value="1"/>
</dbReference>
<dbReference type="Gene3D" id="3.90.79.10">
    <property type="entry name" value="Nucleoside Triphosphate Pyrophosphohydrolase"/>
    <property type="match status" value="1"/>
</dbReference>
<dbReference type="GO" id="GO:0000701">
    <property type="term" value="F:purine-specific mismatch base pair DNA N-glycosylase activity"/>
    <property type="evidence" value="ECO:0007669"/>
    <property type="project" value="UniProtKB-EC"/>
</dbReference>
<evidence type="ECO:0000256" key="11">
    <source>
        <dbReference type="ARBA" id="ARBA00023004"/>
    </source>
</evidence>
<evidence type="ECO:0000313" key="17">
    <source>
        <dbReference type="Proteomes" id="UP000184603"/>
    </source>
</evidence>
<reference evidence="16 17" key="1">
    <citation type="submission" date="2016-12" db="EMBL/GenBank/DDBJ databases">
        <authorList>
            <person name="Song W.-J."/>
            <person name="Kurnit D.M."/>
        </authorList>
    </citation>
    <scope>NUCLEOTIDE SEQUENCE [LARGE SCALE GENOMIC DNA]</scope>
    <source>
        <strain evidence="16 17">DSM 18488</strain>
    </source>
</reference>
<dbReference type="CDD" id="cd00056">
    <property type="entry name" value="ENDO3c"/>
    <property type="match status" value="1"/>
</dbReference>
<dbReference type="Pfam" id="PF00730">
    <property type="entry name" value="HhH-GPD"/>
    <property type="match status" value="1"/>
</dbReference>
<evidence type="ECO:0000256" key="2">
    <source>
        <dbReference type="ARBA" id="ARBA00001966"/>
    </source>
</evidence>
<dbReference type="GO" id="GO:0006298">
    <property type="term" value="P:mismatch repair"/>
    <property type="evidence" value="ECO:0007669"/>
    <property type="project" value="TreeGrafter"/>
</dbReference>
<evidence type="ECO:0000259" key="15">
    <source>
        <dbReference type="PROSITE" id="PS51462"/>
    </source>
</evidence>
<evidence type="ECO:0000313" key="16">
    <source>
        <dbReference type="EMBL" id="SHO50254.1"/>
    </source>
</evidence>
<evidence type="ECO:0000256" key="9">
    <source>
        <dbReference type="ARBA" id="ARBA00022763"/>
    </source>
</evidence>
<dbReference type="EMBL" id="FRFE01000017">
    <property type="protein sequence ID" value="SHO50254.1"/>
    <property type="molecule type" value="Genomic_DNA"/>
</dbReference>
<dbReference type="SMART" id="SM00525">
    <property type="entry name" value="FES"/>
    <property type="match status" value="1"/>
</dbReference>
<dbReference type="PRINTS" id="PR00502">
    <property type="entry name" value="NUDIXFAMILY"/>
</dbReference>
<dbReference type="PROSITE" id="PS01155">
    <property type="entry name" value="ENDONUCLEASE_III_2"/>
    <property type="match status" value="1"/>
</dbReference>
<dbReference type="InterPro" id="IPR000086">
    <property type="entry name" value="NUDIX_hydrolase_dom"/>
</dbReference>
<dbReference type="Proteomes" id="UP000184603">
    <property type="component" value="Unassembled WGS sequence"/>
</dbReference>
<evidence type="ECO:0000256" key="8">
    <source>
        <dbReference type="ARBA" id="ARBA00022723"/>
    </source>
</evidence>
<dbReference type="EC" id="3.2.2.31" evidence="5"/>
<evidence type="ECO:0000256" key="14">
    <source>
        <dbReference type="ARBA" id="ARBA00023295"/>
    </source>
</evidence>
<dbReference type="STRING" id="1121416.SAMN02745220_03336"/>
<dbReference type="Gene3D" id="1.10.1670.10">
    <property type="entry name" value="Helix-hairpin-Helix base-excision DNA repair enzymes (C-terminal)"/>
    <property type="match status" value="1"/>
</dbReference>
<evidence type="ECO:0000256" key="1">
    <source>
        <dbReference type="ARBA" id="ARBA00000843"/>
    </source>
</evidence>
<dbReference type="InterPro" id="IPR003265">
    <property type="entry name" value="HhH-GPD_domain"/>
</dbReference>
<evidence type="ECO:0000256" key="6">
    <source>
        <dbReference type="ARBA" id="ARBA00022023"/>
    </source>
</evidence>
<evidence type="ECO:0000256" key="7">
    <source>
        <dbReference type="ARBA" id="ARBA00022485"/>
    </source>
</evidence>
<comment type="catalytic activity">
    <reaction evidence="1">
        <text>Hydrolyzes free adenine bases from 7,8-dihydro-8-oxoguanine:adenine mismatched double-stranded DNA, leaving an apurinic site.</text>
        <dbReference type="EC" id="3.2.2.31"/>
    </reaction>
</comment>
<dbReference type="GO" id="GO:0034039">
    <property type="term" value="F:8-oxo-7,8-dihydroguanine DNA N-glycosylase activity"/>
    <property type="evidence" value="ECO:0007669"/>
    <property type="project" value="TreeGrafter"/>
</dbReference>
<accession>A0A1M7YC89</accession>
<keyword evidence="8" id="KW-0479">Metal-binding</keyword>
<keyword evidence="17" id="KW-1185">Reference proteome</keyword>
<keyword evidence="10" id="KW-0378">Hydrolase</keyword>
<evidence type="ECO:0000256" key="10">
    <source>
        <dbReference type="ARBA" id="ARBA00022801"/>
    </source>
</evidence>
<dbReference type="InterPro" id="IPR000445">
    <property type="entry name" value="HhH_motif"/>
</dbReference>
<dbReference type="InterPro" id="IPR011257">
    <property type="entry name" value="DNA_glycosylase"/>
</dbReference>
<dbReference type="InterPro" id="IPR044298">
    <property type="entry name" value="MIG/MutY"/>
</dbReference>
<comment type="function">
    <text evidence="3">Adenine glycosylase active on G-A mispairs. MutY also corrects error-prone DNA synthesis past GO lesions which are due to the oxidatively damaged form of guanine: 7,8-dihydro-8-oxoguanine (8-oxo-dGTP).</text>
</comment>
<keyword evidence="11" id="KW-0408">Iron</keyword>
<name>A0A1M7YC89_9BACT</name>
<keyword evidence="9" id="KW-0227">DNA damage</keyword>
<dbReference type="CDD" id="cd03425">
    <property type="entry name" value="NUDIX_MutT_NudA_like"/>
    <property type="match status" value="1"/>
</dbReference>
<keyword evidence="13" id="KW-0234">DNA repair</keyword>
<evidence type="ECO:0000256" key="12">
    <source>
        <dbReference type="ARBA" id="ARBA00023014"/>
    </source>
</evidence>
<dbReference type="AlphaFoldDB" id="A0A1M7YC89"/>
<comment type="cofactor">
    <cofactor evidence="2">
        <name>[4Fe-4S] cluster</name>
        <dbReference type="ChEBI" id="CHEBI:49883"/>
    </cofactor>
</comment>
<organism evidence="16 17">
    <name type="scientific">Desulfopila aestuarii DSM 18488</name>
    <dbReference type="NCBI Taxonomy" id="1121416"/>
    <lineage>
        <taxon>Bacteria</taxon>
        <taxon>Pseudomonadati</taxon>
        <taxon>Thermodesulfobacteriota</taxon>
        <taxon>Desulfobulbia</taxon>
        <taxon>Desulfobulbales</taxon>
        <taxon>Desulfocapsaceae</taxon>
        <taxon>Desulfopila</taxon>
    </lineage>
</organism>
<gene>
    <name evidence="16" type="ORF">SAMN02745220_03336</name>
</gene>
<keyword evidence="12" id="KW-0411">Iron-sulfur</keyword>
<dbReference type="Gene3D" id="1.10.340.30">
    <property type="entry name" value="Hypothetical protein, domain 2"/>
    <property type="match status" value="1"/>
</dbReference>
<dbReference type="FunFam" id="1.10.340.30:FF:000002">
    <property type="entry name" value="Adenine DNA glycosylase"/>
    <property type="match status" value="1"/>
</dbReference>
<dbReference type="OrthoDB" id="9802365at2"/>
<evidence type="ECO:0000256" key="13">
    <source>
        <dbReference type="ARBA" id="ARBA00023204"/>
    </source>
</evidence>
<dbReference type="InterPro" id="IPR020476">
    <property type="entry name" value="Nudix_hydrolase"/>
</dbReference>
<dbReference type="SUPFAM" id="SSF55811">
    <property type="entry name" value="Nudix"/>
    <property type="match status" value="1"/>
</dbReference>
<dbReference type="InterPro" id="IPR029119">
    <property type="entry name" value="MutY_C"/>
</dbReference>
<dbReference type="PROSITE" id="PS51462">
    <property type="entry name" value="NUDIX"/>
    <property type="match status" value="1"/>
</dbReference>